<keyword evidence="12" id="KW-1185">Reference proteome</keyword>
<keyword evidence="4 8" id="KW-1133">Transmembrane helix</keyword>
<evidence type="ECO:0000259" key="10">
    <source>
        <dbReference type="Pfam" id="PF09240"/>
    </source>
</evidence>
<evidence type="ECO:0000256" key="9">
    <source>
        <dbReference type="SAM" id="SignalP"/>
    </source>
</evidence>
<dbReference type="GeneTree" id="ENSGT00940000159971"/>
<dbReference type="CTD" id="3598"/>
<evidence type="ECO:0000256" key="7">
    <source>
        <dbReference type="ARBA" id="ARBA00023180"/>
    </source>
</evidence>
<keyword evidence="5 8" id="KW-0472">Membrane</keyword>
<evidence type="ECO:0000256" key="2">
    <source>
        <dbReference type="ARBA" id="ARBA00022692"/>
    </source>
</evidence>
<evidence type="ECO:0000256" key="8">
    <source>
        <dbReference type="SAM" id="Phobius"/>
    </source>
</evidence>
<dbReference type="RefSeq" id="XP_017287421.1">
    <property type="nucleotide sequence ID" value="XM_017431932.3"/>
</dbReference>
<reference evidence="11" key="1">
    <citation type="submission" date="2025-08" db="UniProtKB">
        <authorList>
            <consortium name="Ensembl"/>
        </authorList>
    </citation>
    <scope>IDENTIFICATION</scope>
</reference>
<dbReference type="InterPro" id="IPR015321">
    <property type="entry name" value="TypeI_recpt_CBD"/>
</dbReference>
<reference evidence="11" key="2">
    <citation type="submission" date="2025-09" db="UniProtKB">
        <authorList>
            <consortium name="Ensembl"/>
        </authorList>
    </citation>
    <scope>IDENTIFICATION</scope>
</reference>
<dbReference type="STRING" id="37003.ENSKMAP00000013189"/>
<feature type="domain" description="Type I cytokine receptor cytokine-binding" evidence="10">
    <location>
        <begin position="148"/>
        <end position="240"/>
    </location>
</feature>
<dbReference type="AlphaFoldDB" id="A0A3Q3AP04"/>
<protein>
    <submittedName>
        <fullName evidence="11">Interleukin 13 receptor, alpha 2</fullName>
    </submittedName>
</protein>
<evidence type="ECO:0000256" key="5">
    <source>
        <dbReference type="ARBA" id="ARBA00023136"/>
    </source>
</evidence>
<dbReference type="PANTHER" id="PTHR23037:SF45">
    <property type="entry name" value="INTERLEUKIN 13 RECEPTOR SUBUNIT ALPHA 2"/>
    <property type="match status" value="1"/>
</dbReference>
<accession>A0A3Q3AP04</accession>
<dbReference type="OrthoDB" id="9826641at2759"/>
<evidence type="ECO:0000256" key="1">
    <source>
        <dbReference type="ARBA" id="ARBA00004479"/>
    </source>
</evidence>
<dbReference type="Ensembl" id="ENSKMAT00000013392.1">
    <property type="protein sequence ID" value="ENSKMAP00000013189.1"/>
    <property type="gene ID" value="ENSKMAG00000009902.1"/>
</dbReference>
<evidence type="ECO:0000313" key="11">
    <source>
        <dbReference type="Ensembl" id="ENSKMAP00000013189.1"/>
    </source>
</evidence>
<dbReference type="Proteomes" id="UP000264800">
    <property type="component" value="Unplaced"/>
</dbReference>
<name>A0A3Q3AP04_KRYMA</name>
<evidence type="ECO:0000256" key="6">
    <source>
        <dbReference type="ARBA" id="ARBA00023170"/>
    </source>
</evidence>
<keyword evidence="7" id="KW-0325">Glycoprotein</keyword>
<keyword evidence="3 9" id="KW-0732">Signal</keyword>
<dbReference type="InterPro" id="IPR013783">
    <property type="entry name" value="Ig-like_fold"/>
</dbReference>
<feature type="transmembrane region" description="Helical" evidence="8">
    <location>
        <begin position="359"/>
        <end position="379"/>
    </location>
</feature>
<keyword evidence="2 8" id="KW-0812">Transmembrane</keyword>
<dbReference type="GO" id="GO:0004896">
    <property type="term" value="F:cytokine receptor activity"/>
    <property type="evidence" value="ECO:0007669"/>
    <property type="project" value="TreeGrafter"/>
</dbReference>
<keyword evidence="6" id="KW-0675">Receptor</keyword>
<dbReference type="GO" id="GO:0009897">
    <property type="term" value="C:external side of plasma membrane"/>
    <property type="evidence" value="ECO:0007669"/>
    <property type="project" value="TreeGrafter"/>
</dbReference>
<dbReference type="SUPFAM" id="SSF49265">
    <property type="entry name" value="Fibronectin type III"/>
    <property type="match status" value="3"/>
</dbReference>
<sequence>MASTSPLTPSFSLMLLFLTRGGLTGLLLTHAAQFALDPPEDLKVSDPGRLGYLDITWSPPSSLVNVTQCQIQYQLEYFNPFGNTWAALRTTRKTYSAQFDPSKDVMVRAYTLAKGPCTDGVLRRSENYTELIQKAPSTGIAGTEAKEFTCMFQNMERVECTWTRSLRTPADSQQNLFFWYKALEQAVECPKYILSAGVRSGCLFSRNSLVEFSDIIFCVNGSSSEGPLKPVFASLQIQNHIKPAATEKLDLQAGSDGQLELLWENPVTRLPGYCLEWEVEHIHEGPDGKITMRTVETKETKLTVPTTLHMERNCFQVRSKLSTYCVDETLWSDWSNEVCHSEKEEAAPELKPDPAPVCIYVAIAVIALLIVCLSVWAAIKMKKTEPEKKLGSRLASLFAKTSTYAAGKVFSGKQTCTDAII</sequence>
<dbReference type="PANTHER" id="PTHR23037">
    <property type="entry name" value="CYTOKINE RECEPTOR"/>
    <property type="match status" value="1"/>
</dbReference>
<feature type="chain" id="PRO_5018610196" evidence="9">
    <location>
        <begin position="25"/>
        <end position="421"/>
    </location>
</feature>
<dbReference type="Gene3D" id="2.60.40.10">
    <property type="entry name" value="Immunoglobulins"/>
    <property type="match status" value="3"/>
</dbReference>
<dbReference type="OMA" id="GPIPSQC"/>
<organism evidence="11 12">
    <name type="scientific">Kryptolebias marmoratus</name>
    <name type="common">Mangrove killifish</name>
    <name type="synonym">Rivulus marmoratus</name>
    <dbReference type="NCBI Taxonomy" id="37003"/>
    <lineage>
        <taxon>Eukaryota</taxon>
        <taxon>Metazoa</taxon>
        <taxon>Chordata</taxon>
        <taxon>Craniata</taxon>
        <taxon>Vertebrata</taxon>
        <taxon>Euteleostomi</taxon>
        <taxon>Actinopterygii</taxon>
        <taxon>Neopterygii</taxon>
        <taxon>Teleostei</taxon>
        <taxon>Neoteleostei</taxon>
        <taxon>Acanthomorphata</taxon>
        <taxon>Ovalentaria</taxon>
        <taxon>Atherinomorphae</taxon>
        <taxon>Cyprinodontiformes</taxon>
        <taxon>Rivulidae</taxon>
        <taxon>Kryptolebias</taxon>
    </lineage>
</organism>
<evidence type="ECO:0000256" key="3">
    <source>
        <dbReference type="ARBA" id="ARBA00022729"/>
    </source>
</evidence>
<dbReference type="GeneID" id="108245212"/>
<evidence type="ECO:0000256" key="4">
    <source>
        <dbReference type="ARBA" id="ARBA00022989"/>
    </source>
</evidence>
<comment type="subcellular location">
    <subcellularLocation>
        <location evidence="1">Membrane</location>
        <topology evidence="1">Single-pass type I membrane protein</topology>
    </subcellularLocation>
</comment>
<dbReference type="Pfam" id="PF09240">
    <property type="entry name" value="IL6Ra-bind"/>
    <property type="match status" value="1"/>
</dbReference>
<dbReference type="KEGG" id="kmr:108245212"/>
<feature type="signal peptide" evidence="9">
    <location>
        <begin position="1"/>
        <end position="24"/>
    </location>
</feature>
<evidence type="ECO:0000313" key="12">
    <source>
        <dbReference type="Proteomes" id="UP000264800"/>
    </source>
</evidence>
<proteinExistence type="predicted"/>
<dbReference type="InterPro" id="IPR036116">
    <property type="entry name" value="FN3_sf"/>
</dbReference>